<evidence type="ECO:0000313" key="7">
    <source>
        <dbReference type="EMBL" id="KAK4589177.1"/>
    </source>
</evidence>
<evidence type="ECO:0000256" key="4">
    <source>
        <dbReference type="ARBA" id="ARBA00022723"/>
    </source>
</evidence>
<gene>
    <name evidence="7" type="ORF">RGQ29_019962</name>
</gene>
<evidence type="ECO:0000256" key="2">
    <source>
        <dbReference type="ARBA" id="ARBA00006706"/>
    </source>
</evidence>
<evidence type="ECO:0000256" key="3">
    <source>
        <dbReference type="ARBA" id="ARBA00022679"/>
    </source>
</evidence>
<organism evidence="7 8">
    <name type="scientific">Quercus rubra</name>
    <name type="common">Northern red oak</name>
    <name type="synonym">Quercus borealis</name>
    <dbReference type="NCBI Taxonomy" id="3512"/>
    <lineage>
        <taxon>Eukaryota</taxon>
        <taxon>Viridiplantae</taxon>
        <taxon>Streptophyta</taxon>
        <taxon>Embryophyta</taxon>
        <taxon>Tracheophyta</taxon>
        <taxon>Spermatophyta</taxon>
        <taxon>Magnoliopsida</taxon>
        <taxon>eudicotyledons</taxon>
        <taxon>Gunneridae</taxon>
        <taxon>Pentapetalae</taxon>
        <taxon>rosids</taxon>
        <taxon>fabids</taxon>
        <taxon>Fagales</taxon>
        <taxon>Fagaceae</taxon>
        <taxon>Quercus</taxon>
    </lineage>
</organism>
<reference evidence="7 8" key="1">
    <citation type="journal article" date="2023" name="G3 (Bethesda)">
        <title>A haplotype-resolved chromosome-scale genome for Quercus rubra L. provides insights into the genetics of adaptive traits for red oak species.</title>
        <authorList>
            <person name="Kapoor B."/>
            <person name="Jenkins J."/>
            <person name="Schmutz J."/>
            <person name="Zhebentyayeva T."/>
            <person name="Kuelheim C."/>
            <person name="Coggeshall M."/>
            <person name="Heim C."/>
            <person name="Lasky J.R."/>
            <person name="Leites L."/>
            <person name="Islam-Faridi N."/>
            <person name="Romero-Severson J."/>
            <person name="DeLeo V.L."/>
            <person name="Lucas S.M."/>
            <person name="Lazic D."/>
            <person name="Gailing O."/>
            <person name="Carlson J."/>
            <person name="Staton M."/>
        </authorList>
    </citation>
    <scope>NUCLEOTIDE SEQUENCE [LARGE SCALE GENOMIC DNA]</scope>
    <source>
        <strain evidence="7">Pseudo-F2</strain>
    </source>
</reference>
<evidence type="ECO:0000256" key="5">
    <source>
        <dbReference type="ARBA" id="ARBA00022842"/>
    </source>
</evidence>
<keyword evidence="4" id="KW-0479">Metal-binding</keyword>
<comment type="caution">
    <text evidence="7">The sequence shown here is derived from an EMBL/GenBank/DDBJ whole genome shotgun (WGS) entry which is preliminary data.</text>
</comment>
<keyword evidence="5" id="KW-0460">Magnesium</keyword>
<dbReference type="EMBL" id="JAXUIC010000005">
    <property type="protein sequence ID" value="KAK4589177.1"/>
    <property type="molecule type" value="Genomic_DNA"/>
</dbReference>
<comment type="cofactor">
    <cofactor evidence="1">
        <name>Mg(2+)</name>
        <dbReference type="ChEBI" id="CHEBI:18420"/>
    </cofactor>
</comment>
<dbReference type="SUPFAM" id="SSF48576">
    <property type="entry name" value="Terpenoid synthases"/>
    <property type="match status" value="1"/>
</dbReference>
<protein>
    <submittedName>
        <fullName evidence="7">Uncharacterized protein</fullName>
    </submittedName>
</protein>
<dbReference type="GO" id="GO:0004659">
    <property type="term" value="F:prenyltransferase activity"/>
    <property type="evidence" value="ECO:0007669"/>
    <property type="project" value="TreeGrafter"/>
</dbReference>
<dbReference type="GO" id="GO:0008299">
    <property type="term" value="P:isoprenoid biosynthetic process"/>
    <property type="evidence" value="ECO:0007669"/>
    <property type="project" value="UniProtKB-KW"/>
</dbReference>
<evidence type="ECO:0000313" key="8">
    <source>
        <dbReference type="Proteomes" id="UP001324115"/>
    </source>
</evidence>
<dbReference type="GO" id="GO:0046872">
    <property type="term" value="F:metal ion binding"/>
    <property type="evidence" value="ECO:0007669"/>
    <property type="project" value="UniProtKB-KW"/>
</dbReference>
<dbReference type="Proteomes" id="UP001324115">
    <property type="component" value="Unassembled WGS sequence"/>
</dbReference>
<dbReference type="GO" id="GO:1990234">
    <property type="term" value="C:transferase complex"/>
    <property type="evidence" value="ECO:0007669"/>
    <property type="project" value="TreeGrafter"/>
</dbReference>
<proteinExistence type="inferred from homology"/>
<name>A0AAN7F9K5_QUERU</name>
<evidence type="ECO:0000256" key="6">
    <source>
        <dbReference type="ARBA" id="ARBA00023229"/>
    </source>
</evidence>
<sequence length="84" mass="9547">MVANRLRLMVVTEVPKLASAAEYFFKMGVEGKRFRPTVLLLMATAMNISILEPSVRGPGDALTKELRARQQRRAEITEMIHMMK</sequence>
<dbReference type="AlphaFoldDB" id="A0AAN7F9K5"/>
<evidence type="ECO:0000256" key="1">
    <source>
        <dbReference type="ARBA" id="ARBA00001946"/>
    </source>
</evidence>
<dbReference type="PANTHER" id="PTHR12001">
    <property type="entry name" value="GERANYLGERANYL PYROPHOSPHATE SYNTHASE"/>
    <property type="match status" value="1"/>
</dbReference>
<accession>A0AAN7F9K5</accession>
<keyword evidence="6" id="KW-0414">Isoprene biosynthesis</keyword>
<dbReference type="PANTHER" id="PTHR12001:SF69">
    <property type="entry name" value="ALL TRANS-POLYPRENYL-DIPHOSPHATE SYNTHASE PDSS1"/>
    <property type="match status" value="1"/>
</dbReference>
<keyword evidence="3" id="KW-0808">Transferase</keyword>
<dbReference type="GO" id="GO:0006744">
    <property type="term" value="P:ubiquinone biosynthetic process"/>
    <property type="evidence" value="ECO:0007669"/>
    <property type="project" value="TreeGrafter"/>
</dbReference>
<dbReference type="InterPro" id="IPR008949">
    <property type="entry name" value="Isoprenoid_synthase_dom_sf"/>
</dbReference>
<comment type="similarity">
    <text evidence="2">Belongs to the FPP/GGPP synthase family.</text>
</comment>
<dbReference type="Gene3D" id="1.10.600.10">
    <property type="entry name" value="Farnesyl Diphosphate Synthase"/>
    <property type="match status" value="1"/>
</dbReference>
<keyword evidence="8" id="KW-1185">Reference proteome</keyword>